<dbReference type="PANTHER" id="PTHR13343">
    <property type="entry name" value="CREG1 PROTEIN"/>
    <property type="match status" value="1"/>
</dbReference>
<dbReference type="Proteomes" id="UP000054558">
    <property type="component" value="Unassembled WGS sequence"/>
</dbReference>
<reference evidence="3 4" key="1">
    <citation type="journal article" date="2014" name="Nat. Commun.">
        <title>Klebsormidium flaccidum genome reveals primary factors for plant terrestrial adaptation.</title>
        <authorList>
            <person name="Hori K."/>
            <person name="Maruyama F."/>
            <person name="Fujisawa T."/>
            <person name="Togashi T."/>
            <person name="Yamamoto N."/>
            <person name="Seo M."/>
            <person name="Sato S."/>
            <person name="Yamada T."/>
            <person name="Mori H."/>
            <person name="Tajima N."/>
            <person name="Moriyama T."/>
            <person name="Ikeuchi M."/>
            <person name="Watanabe M."/>
            <person name="Wada H."/>
            <person name="Kobayashi K."/>
            <person name="Saito M."/>
            <person name="Masuda T."/>
            <person name="Sasaki-Sekimoto Y."/>
            <person name="Mashiguchi K."/>
            <person name="Awai K."/>
            <person name="Shimojima M."/>
            <person name="Masuda S."/>
            <person name="Iwai M."/>
            <person name="Nobusawa T."/>
            <person name="Narise T."/>
            <person name="Kondo S."/>
            <person name="Saito H."/>
            <person name="Sato R."/>
            <person name="Murakawa M."/>
            <person name="Ihara Y."/>
            <person name="Oshima-Yamada Y."/>
            <person name="Ohtaka K."/>
            <person name="Satoh M."/>
            <person name="Sonobe K."/>
            <person name="Ishii M."/>
            <person name="Ohtani R."/>
            <person name="Kanamori-Sato M."/>
            <person name="Honoki R."/>
            <person name="Miyazaki D."/>
            <person name="Mochizuki H."/>
            <person name="Umetsu J."/>
            <person name="Higashi K."/>
            <person name="Shibata D."/>
            <person name="Kamiya Y."/>
            <person name="Sato N."/>
            <person name="Nakamura Y."/>
            <person name="Tabata S."/>
            <person name="Ida S."/>
            <person name="Kurokawa K."/>
            <person name="Ohta H."/>
        </authorList>
    </citation>
    <scope>NUCLEOTIDE SEQUENCE [LARGE SCALE GENOMIC DNA]</scope>
    <source>
        <strain evidence="3 4">NIES-2285</strain>
    </source>
</reference>
<protein>
    <submittedName>
        <fullName evidence="3">Pyridoxamine 5'-phosphate oxidase family protein</fullName>
    </submittedName>
</protein>
<evidence type="ECO:0000256" key="1">
    <source>
        <dbReference type="SAM" id="MobiDB-lite"/>
    </source>
</evidence>
<dbReference type="OrthoDB" id="2138282at2759"/>
<proteinExistence type="predicted"/>
<dbReference type="SUPFAM" id="SSF50475">
    <property type="entry name" value="FMN-binding split barrel"/>
    <property type="match status" value="1"/>
</dbReference>
<feature type="region of interest" description="Disordered" evidence="1">
    <location>
        <begin position="44"/>
        <end position="67"/>
    </location>
</feature>
<evidence type="ECO:0000313" key="3">
    <source>
        <dbReference type="EMBL" id="GAQ85575.1"/>
    </source>
</evidence>
<keyword evidence="4" id="KW-1185">Reference proteome</keyword>
<feature type="region of interest" description="Disordered" evidence="1">
    <location>
        <begin position="101"/>
        <end position="133"/>
    </location>
</feature>
<feature type="compositionally biased region" description="Pro residues" evidence="1">
    <location>
        <begin position="164"/>
        <end position="177"/>
    </location>
</feature>
<dbReference type="GO" id="GO:0005737">
    <property type="term" value="C:cytoplasm"/>
    <property type="evidence" value="ECO:0007669"/>
    <property type="project" value="UniProtKB-ARBA"/>
</dbReference>
<dbReference type="PANTHER" id="PTHR13343:SF29">
    <property type="entry name" value="PYRIDOXAMINE 5'-PHOSPHATE OXIDASE FAMILY PROTEIN"/>
    <property type="match status" value="1"/>
</dbReference>
<gene>
    <name evidence="3" type="ORF">KFL_002420090</name>
</gene>
<dbReference type="Gene3D" id="2.30.110.10">
    <property type="entry name" value="Electron Transport, Fmn-binding Protein, Chain A"/>
    <property type="match status" value="1"/>
</dbReference>
<evidence type="ECO:0000259" key="2">
    <source>
        <dbReference type="Pfam" id="PF13883"/>
    </source>
</evidence>
<accession>A0A1Y1I3R0</accession>
<evidence type="ECO:0000313" key="4">
    <source>
        <dbReference type="Proteomes" id="UP000054558"/>
    </source>
</evidence>
<name>A0A1Y1I3R0_KLENI</name>
<feature type="region of interest" description="Disordered" evidence="1">
    <location>
        <begin position="158"/>
        <end position="188"/>
    </location>
</feature>
<dbReference type="Gene3D" id="3.20.180.10">
    <property type="entry name" value="PNP-oxidase-like"/>
    <property type="match status" value="1"/>
</dbReference>
<dbReference type="Pfam" id="PF13883">
    <property type="entry name" value="CREG_beta-barrel"/>
    <property type="match status" value="1"/>
</dbReference>
<sequence length="447" mass="48299">MAPPIELPAFPVFRGRNSASASGGDKYSSAMAASRVALQPHVSAWNPSAASHEAESRASTSYNSANPDFGAHLYRATGAKKLAPLRSSLFGREVQGVSWAQNAERGSSGRVRVSKSTGARAQGEEDSDDTDGVADLPIEFLEPTPEVAYYQLRTIDSPNHLSVPSPPPIKQGGPPSPTNAGRSGLFRTPISGGVQSATSSHGLPPPAVAVRNLVAQAKYAHLCTVMSRMHHRRRGYPFGSLVDFTTDEEGHPIFSLSPLAIHTRNILADPRCTLVVQIPGWSGLANARVTIFGDVYPLPQEQQEWAQKLHSAKHNHGASFQWGNFYFYRMANISDIYFVGGFGTVAWVDVKEYSAAKPDIIAASNVSETLQVLNNEFSDPLCGHLAEELGQEVDDAALISIDSRGVDVRVRQGARFNVQRLSFEENVLVKDAAEAQSALSNLLSRKR</sequence>
<dbReference type="InterPro" id="IPR012349">
    <property type="entry name" value="Split_barrel_FMN-bd"/>
</dbReference>
<dbReference type="InterPro" id="IPR055343">
    <property type="entry name" value="CREG_beta-barrel"/>
</dbReference>
<dbReference type="EMBL" id="DF237191">
    <property type="protein sequence ID" value="GAQ85575.1"/>
    <property type="molecule type" value="Genomic_DNA"/>
</dbReference>
<organism evidence="3 4">
    <name type="scientific">Klebsormidium nitens</name>
    <name type="common">Green alga</name>
    <name type="synonym">Ulothrix nitens</name>
    <dbReference type="NCBI Taxonomy" id="105231"/>
    <lineage>
        <taxon>Eukaryota</taxon>
        <taxon>Viridiplantae</taxon>
        <taxon>Streptophyta</taxon>
        <taxon>Klebsormidiophyceae</taxon>
        <taxon>Klebsormidiales</taxon>
        <taxon>Klebsormidiaceae</taxon>
        <taxon>Klebsormidium</taxon>
    </lineage>
</organism>
<dbReference type="AlphaFoldDB" id="A0A1Y1I3R0"/>
<feature type="domain" description="CREG-like beta-barrel" evidence="2">
    <location>
        <begin position="207"/>
        <end position="354"/>
    </location>
</feature>
<dbReference type="InterPro" id="IPR037119">
    <property type="entry name" value="Haem_oxidase_HugZ-like_sf"/>
</dbReference>